<proteinExistence type="predicted"/>
<evidence type="ECO:0000313" key="2">
    <source>
        <dbReference type="EMBL" id="MCG5072673.1"/>
    </source>
</evidence>
<name>A0A9X1RJW9_9BURK</name>
<accession>A0A9X1RJW9</accession>
<evidence type="ECO:0000313" key="3">
    <source>
        <dbReference type="Proteomes" id="UP001139308"/>
    </source>
</evidence>
<dbReference type="EMBL" id="JAKLJA010000002">
    <property type="protein sequence ID" value="MCG5072673.1"/>
    <property type="molecule type" value="Genomic_DNA"/>
</dbReference>
<dbReference type="AlphaFoldDB" id="A0A9X1RJW9"/>
<dbReference type="InterPro" id="IPR012340">
    <property type="entry name" value="NA-bd_OB-fold"/>
</dbReference>
<organism evidence="2 3">
    <name type="scientific">Paraburkholderia tagetis</name>
    <dbReference type="NCBI Taxonomy" id="2913261"/>
    <lineage>
        <taxon>Bacteria</taxon>
        <taxon>Pseudomonadati</taxon>
        <taxon>Pseudomonadota</taxon>
        <taxon>Betaproteobacteria</taxon>
        <taxon>Burkholderiales</taxon>
        <taxon>Burkholderiaceae</taxon>
        <taxon>Paraburkholderia</taxon>
    </lineage>
</organism>
<dbReference type="RefSeq" id="WP_238462410.1">
    <property type="nucleotide sequence ID" value="NZ_JAKLJA010000002.1"/>
</dbReference>
<evidence type="ECO:0000259" key="1">
    <source>
        <dbReference type="Pfam" id="PF12172"/>
    </source>
</evidence>
<comment type="caution">
    <text evidence="2">The sequence shown here is derived from an EMBL/GenBank/DDBJ whole genome shotgun (WGS) entry which is preliminary data.</text>
</comment>
<dbReference type="InterPro" id="IPR022002">
    <property type="entry name" value="ChsH2_Znr"/>
</dbReference>
<dbReference type="Proteomes" id="UP001139308">
    <property type="component" value="Unassembled WGS sequence"/>
</dbReference>
<gene>
    <name evidence="2" type="ORF">L5014_04735</name>
</gene>
<feature type="domain" description="ChsH2 rubredoxin-like zinc ribbon" evidence="1">
    <location>
        <begin position="11"/>
        <end position="34"/>
    </location>
</feature>
<sequence length="104" mass="11062">MKQTMKLEVFRCAACGTTLFPARYLCPACGGAQWTKPVVSSGTVRAATTVSHRVGAREPGAVHLASVQTDAGPVVIARFEAAARKGETVLLEVDEESRILAHPR</sequence>
<dbReference type="SUPFAM" id="SSF50249">
    <property type="entry name" value="Nucleic acid-binding proteins"/>
    <property type="match status" value="1"/>
</dbReference>
<dbReference type="Pfam" id="PF12172">
    <property type="entry name" value="zf-ChsH2"/>
    <property type="match status" value="1"/>
</dbReference>
<protein>
    <submittedName>
        <fullName evidence="2">Zinc ribbon domain-containing protein</fullName>
    </submittedName>
</protein>
<reference evidence="2" key="1">
    <citation type="submission" date="2022-01" db="EMBL/GenBank/DDBJ databases">
        <title>Genome sequence and assembly of Parabukholderia sp. RG36.</title>
        <authorList>
            <person name="Chhetri G."/>
        </authorList>
    </citation>
    <scope>NUCLEOTIDE SEQUENCE</scope>
    <source>
        <strain evidence="2">RG36</strain>
    </source>
</reference>
<keyword evidence="3" id="KW-1185">Reference proteome</keyword>